<feature type="compositionally biased region" description="Gly residues" evidence="1">
    <location>
        <begin position="365"/>
        <end position="375"/>
    </location>
</feature>
<organism evidence="3 4">
    <name type="scientific">Streptomyces noboritoensis</name>
    <dbReference type="NCBI Taxonomy" id="67337"/>
    <lineage>
        <taxon>Bacteria</taxon>
        <taxon>Bacillati</taxon>
        <taxon>Actinomycetota</taxon>
        <taxon>Actinomycetes</taxon>
        <taxon>Kitasatosporales</taxon>
        <taxon>Streptomycetaceae</taxon>
        <taxon>Streptomyces</taxon>
    </lineage>
</organism>
<evidence type="ECO:0000256" key="1">
    <source>
        <dbReference type="SAM" id="MobiDB-lite"/>
    </source>
</evidence>
<keyword evidence="2" id="KW-1133">Transmembrane helix</keyword>
<dbReference type="RefSeq" id="WP_394316484.1">
    <property type="nucleotide sequence ID" value="NZ_JBHMQV010000001.1"/>
</dbReference>
<accession>A0ABV6TA41</accession>
<feature type="transmembrane region" description="Helical" evidence="2">
    <location>
        <begin position="240"/>
        <end position="258"/>
    </location>
</feature>
<dbReference type="Proteomes" id="UP001589887">
    <property type="component" value="Unassembled WGS sequence"/>
</dbReference>
<proteinExistence type="predicted"/>
<feature type="transmembrane region" description="Helical" evidence="2">
    <location>
        <begin position="145"/>
        <end position="167"/>
    </location>
</feature>
<evidence type="ECO:0000313" key="3">
    <source>
        <dbReference type="EMBL" id="MFC0842650.1"/>
    </source>
</evidence>
<name>A0ABV6TA41_9ACTN</name>
<keyword evidence="2" id="KW-0812">Transmembrane</keyword>
<comment type="caution">
    <text evidence="3">The sequence shown here is derived from an EMBL/GenBank/DDBJ whole genome shotgun (WGS) entry which is preliminary data.</text>
</comment>
<keyword evidence="4" id="KW-1185">Reference proteome</keyword>
<evidence type="ECO:0000313" key="4">
    <source>
        <dbReference type="Proteomes" id="UP001589887"/>
    </source>
</evidence>
<reference evidence="3 4" key="1">
    <citation type="submission" date="2024-09" db="EMBL/GenBank/DDBJ databases">
        <authorList>
            <person name="Sun Q."/>
            <person name="Mori K."/>
        </authorList>
    </citation>
    <scope>NUCLEOTIDE SEQUENCE [LARGE SCALE GENOMIC DNA]</scope>
    <source>
        <strain evidence="3 4">JCM 4557</strain>
    </source>
</reference>
<sequence length="375" mass="37959">MSQLAQALTLLAALAALIALAALYLRRVRMPRPPVGRFVRSDIAVMTVTLVSMPPIYLHLPRALTACAFGAVFLGACSMALAPVVGGRRGAAATLVLGAFILTAHLAGWVPARIAAGDLLLALAVVGVSNLWAQTGMTAGQVAALAGLLAPYDLLATGLTSVTAQLVHHFAGMPLGPMLAVNDGTSPIGAGLGDCLMLALWPLVAAKAFGRAAGWCGAIIGLCVVSVVLTGAVAGWVHGGVPLLTGLGPCIVAQYAYWRTRRGPERRTVDWRGTAVEPSADPFREQDVAVALAIADQHSDAGWLAVTEGRVVGHAPSPGGARRAAREAGHTAVPVVVAVRPHGTATKANTPGGTGNGQAALARAVGGGAGTEQIA</sequence>
<feature type="transmembrane region" description="Helical" evidence="2">
    <location>
        <begin position="63"/>
        <end position="84"/>
    </location>
</feature>
<gene>
    <name evidence="3" type="ORF">ACFH04_02720</name>
</gene>
<feature type="transmembrane region" description="Helical" evidence="2">
    <location>
        <begin position="6"/>
        <end position="25"/>
    </location>
</feature>
<dbReference type="EMBL" id="JBHMQV010000001">
    <property type="protein sequence ID" value="MFC0842650.1"/>
    <property type="molecule type" value="Genomic_DNA"/>
</dbReference>
<feature type="region of interest" description="Disordered" evidence="1">
    <location>
        <begin position="344"/>
        <end position="375"/>
    </location>
</feature>
<feature type="transmembrane region" description="Helical" evidence="2">
    <location>
        <begin position="212"/>
        <end position="234"/>
    </location>
</feature>
<keyword evidence="2" id="KW-0472">Membrane</keyword>
<feature type="transmembrane region" description="Helical" evidence="2">
    <location>
        <begin position="91"/>
        <end position="108"/>
    </location>
</feature>
<evidence type="ECO:0000256" key="2">
    <source>
        <dbReference type="SAM" id="Phobius"/>
    </source>
</evidence>
<feature type="transmembrane region" description="Helical" evidence="2">
    <location>
        <begin position="37"/>
        <end position="57"/>
    </location>
</feature>
<feature type="transmembrane region" description="Helical" evidence="2">
    <location>
        <begin position="187"/>
        <end position="205"/>
    </location>
</feature>
<protein>
    <submittedName>
        <fullName evidence="3">Uncharacterized protein</fullName>
    </submittedName>
</protein>
<feature type="transmembrane region" description="Helical" evidence="2">
    <location>
        <begin position="114"/>
        <end position="133"/>
    </location>
</feature>